<dbReference type="Proteomes" id="UP001283361">
    <property type="component" value="Unassembled WGS sequence"/>
</dbReference>
<evidence type="ECO:0000256" key="1">
    <source>
        <dbReference type="SAM" id="MobiDB-lite"/>
    </source>
</evidence>
<evidence type="ECO:0000313" key="2">
    <source>
        <dbReference type="EMBL" id="KAK3719776.1"/>
    </source>
</evidence>
<keyword evidence="3" id="KW-1185">Reference proteome</keyword>
<organism evidence="2 3">
    <name type="scientific">Elysia crispata</name>
    <name type="common">lettuce slug</name>
    <dbReference type="NCBI Taxonomy" id="231223"/>
    <lineage>
        <taxon>Eukaryota</taxon>
        <taxon>Metazoa</taxon>
        <taxon>Spiralia</taxon>
        <taxon>Lophotrochozoa</taxon>
        <taxon>Mollusca</taxon>
        <taxon>Gastropoda</taxon>
        <taxon>Heterobranchia</taxon>
        <taxon>Euthyneura</taxon>
        <taxon>Panpulmonata</taxon>
        <taxon>Sacoglossa</taxon>
        <taxon>Placobranchoidea</taxon>
        <taxon>Plakobranchidae</taxon>
        <taxon>Elysia</taxon>
    </lineage>
</organism>
<feature type="region of interest" description="Disordered" evidence="1">
    <location>
        <begin position="76"/>
        <end position="97"/>
    </location>
</feature>
<dbReference type="AlphaFoldDB" id="A0AAE0XWW0"/>
<comment type="caution">
    <text evidence="2">The sequence shown here is derived from an EMBL/GenBank/DDBJ whole genome shotgun (WGS) entry which is preliminary data.</text>
</comment>
<name>A0AAE0XWW0_9GAST</name>
<sequence>MIFGYSAKIYGQRTDPQSGYFLLLWSDLTHSPVTTVKHDNHILDNSNRAQANGAEAIVLLQALQIVTEAITDENAKKRDTKAGLSDPNTARSVYMHP</sequence>
<accession>A0AAE0XWW0</accession>
<proteinExistence type="predicted"/>
<evidence type="ECO:0000313" key="3">
    <source>
        <dbReference type="Proteomes" id="UP001283361"/>
    </source>
</evidence>
<dbReference type="EMBL" id="JAWDGP010007412">
    <property type="protein sequence ID" value="KAK3719776.1"/>
    <property type="molecule type" value="Genomic_DNA"/>
</dbReference>
<protein>
    <submittedName>
        <fullName evidence="2">Uncharacterized protein</fullName>
    </submittedName>
</protein>
<gene>
    <name evidence="2" type="ORF">RRG08_040079</name>
</gene>
<reference evidence="2" key="1">
    <citation type="journal article" date="2023" name="G3 (Bethesda)">
        <title>A reference genome for the long-term kleptoplast-retaining sea slug Elysia crispata morphotype clarki.</title>
        <authorList>
            <person name="Eastman K.E."/>
            <person name="Pendleton A.L."/>
            <person name="Shaikh M.A."/>
            <person name="Suttiyut T."/>
            <person name="Ogas R."/>
            <person name="Tomko P."/>
            <person name="Gavelis G."/>
            <person name="Widhalm J.R."/>
            <person name="Wisecaver J.H."/>
        </authorList>
    </citation>
    <scope>NUCLEOTIDE SEQUENCE</scope>
    <source>
        <strain evidence="2">ECLA1</strain>
    </source>
</reference>